<sequence>MATQKTQTNGTPSAETPKTTATSKTTTTRSRTTTATAEKQSSALSVKEKTSTTAQGIQLITEPGLLPGNRPVEASHLKIVSTYKSVGAARPVAAGDMEISSTLTISGQRPIMVSHLQVSETYTVMGNRPVAPNEIDDPALLMGYLD</sequence>
<proteinExistence type="predicted"/>
<name>G5IZV9_CROWT</name>
<reference evidence="2 3" key="1">
    <citation type="journal article" date="2011" name="Front. Microbiol.">
        <title>Two Strains of Crocosphaera watsonii with Highly Conserved Genomes are Distinguished by Strain-Specific Features.</title>
        <authorList>
            <person name="Bench S.R."/>
            <person name="Ilikchyan I.N."/>
            <person name="Tripp H.J."/>
            <person name="Zehr J.P."/>
        </authorList>
    </citation>
    <scope>NUCLEOTIDE SEQUENCE [LARGE SCALE GENOMIC DNA]</scope>
    <source>
        <strain evidence="2 3">WH 0003</strain>
    </source>
</reference>
<evidence type="ECO:0000256" key="1">
    <source>
        <dbReference type="SAM" id="MobiDB-lite"/>
    </source>
</evidence>
<feature type="compositionally biased region" description="Polar residues" evidence="1">
    <location>
        <begin position="1"/>
        <end position="10"/>
    </location>
</feature>
<feature type="compositionally biased region" description="Low complexity" evidence="1">
    <location>
        <begin position="11"/>
        <end position="39"/>
    </location>
</feature>
<accession>G5IZV9</accession>
<gene>
    <name evidence="2" type="ORF">CWATWH0003_0797</name>
</gene>
<dbReference type="GeneID" id="88764684"/>
<evidence type="ECO:0000313" key="2">
    <source>
        <dbReference type="EMBL" id="EHJ14547.1"/>
    </source>
</evidence>
<evidence type="ECO:0000313" key="3">
    <source>
        <dbReference type="Proteomes" id="UP000003477"/>
    </source>
</evidence>
<feature type="region of interest" description="Disordered" evidence="1">
    <location>
        <begin position="1"/>
        <end position="55"/>
    </location>
</feature>
<dbReference type="Proteomes" id="UP000003477">
    <property type="component" value="Unassembled WGS sequence"/>
</dbReference>
<dbReference type="EMBL" id="AESD01000129">
    <property type="protein sequence ID" value="EHJ14547.1"/>
    <property type="molecule type" value="Genomic_DNA"/>
</dbReference>
<dbReference type="RefSeq" id="WP_007303808.1">
    <property type="nucleotide sequence ID" value="NZ_AESD01000129.1"/>
</dbReference>
<comment type="caution">
    <text evidence="2">The sequence shown here is derived from an EMBL/GenBank/DDBJ whole genome shotgun (WGS) entry which is preliminary data.</text>
</comment>
<organism evidence="2 3">
    <name type="scientific">Crocosphaera watsonii WH 0003</name>
    <dbReference type="NCBI Taxonomy" id="423471"/>
    <lineage>
        <taxon>Bacteria</taxon>
        <taxon>Bacillati</taxon>
        <taxon>Cyanobacteriota</taxon>
        <taxon>Cyanophyceae</taxon>
        <taxon>Oscillatoriophycideae</taxon>
        <taxon>Chroococcales</taxon>
        <taxon>Aphanothecaceae</taxon>
        <taxon>Crocosphaera</taxon>
    </lineage>
</organism>
<dbReference type="AlphaFoldDB" id="G5IZV9"/>
<protein>
    <submittedName>
        <fullName evidence="2">Uncharacterized protein</fullName>
    </submittedName>
</protein>
<dbReference type="PATRIC" id="fig|423471.3.peg.731"/>